<sequence>MAITLHYVTADYRFRSWTLEVEAFLGHHSGKAIAVGLSRLF</sequence>
<gene>
    <name evidence="1" type="ORF">PHMEG_00012603</name>
</gene>
<dbReference type="AlphaFoldDB" id="A0A225W9U8"/>
<dbReference type="EMBL" id="NBNE01001445">
    <property type="protein sequence ID" value="OWZ13988.1"/>
    <property type="molecule type" value="Genomic_DNA"/>
</dbReference>
<comment type="caution">
    <text evidence="1">The sequence shown here is derived from an EMBL/GenBank/DDBJ whole genome shotgun (WGS) entry which is preliminary data.</text>
</comment>
<proteinExistence type="predicted"/>
<name>A0A225W9U8_9STRA</name>
<evidence type="ECO:0000313" key="1">
    <source>
        <dbReference type="EMBL" id="OWZ13988.1"/>
    </source>
</evidence>
<dbReference type="Proteomes" id="UP000198211">
    <property type="component" value="Unassembled WGS sequence"/>
</dbReference>
<protein>
    <submittedName>
        <fullName evidence="1">Uncharacterized protein</fullName>
    </submittedName>
</protein>
<keyword evidence="2" id="KW-1185">Reference proteome</keyword>
<accession>A0A225W9U8</accession>
<organism evidence="1 2">
    <name type="scientific">Phytophthora megakarya</name>
    <dbReference type="NCBI Taxonomy" id="4795"/>
    <lineage>
        <taxon>Eukaryota</taxon>
        <taxon>Sar</taxon>
        <taxon>Stramenopiles</taxon>
        <taxon>Oomycota</taxon>
        <taxon>Peronosporomycetes</taxon>
        <taxon>Peronosporales</taxon>
        <taxon>Peronosporaceae</taxon>
        <taxon>Phytophthora</taxon>
    </lineage>
</organism>
<reference evidence="2" key="1">
    <citation type="submission" date="2017-03" db="EMBL/GenBank/DDBJ databases">
        <title>Phytopthora megakarya and P. palmivora, two closely related causual agents of cacao black pod achieved similar genome size and gene model numbers by different mechanisms.</title>
        <authorList>
            <person name="Ali S."/>
            <person name="Shao J."/>
            <person name="Larry D.J."/>
            <person name="Kronmiller B."/>
            <person name="Shen D."/>
            <person name="Strem M.D."/>
            <person name="Melnick R.L."/>
            <person name="Guiltinan M.J."/>
            <person name="Tyler B.M."/>
            <person name="Meinhardt L.W."/>
            <person name="Bailey B.A."/>
        </authorList>
    </citation>
    <scope>NUCLEOTIDE SEQUENCE [LARGE SCALE GENOMIC DNA]</scope>
    <source>
        <strain evidence="2">zdho120</strain>
    </source>
</reference>
<evidence type="ECO:0000313" key="2">
    <source>
        <dbReference type="Proteomes" id="UP000198211"/>
    </source>
</evidence>